<dbReference type="SUPFAM" id="SSF52009">
    <property type="entry name" value="Phosphohistidine domain"/>
    <property type="match status" value="1"/>
</dbReference>
<dbReference type="EMBL" id="QOQW01000016">
    <property type="protein sequence ID" value="RCK79090.1"/>
    <property type="molecule type" value="Genomic_DNA"/>
</dbReference>
<keyword evidence="3" id="KW-0670">Pyruvate</keyword>
<dbReference type="PANTHER" id="PTHR43615:SF1">
    <property type="entry name" value="PPDK_N DOMAIN-CONTAINING PROTEIN"/>
    <property type="match status" value="1"/>
</dbReference>
<dbReference type="InterPro" id="IPR051549">
    <property type="entry name" value="PEP_Utilizing_Enz"/>
</dbReference>
<feature type="region of interest" description="Disordered" evidence="1">
    <location>
        <begin position="450"/>
        <end position="589"/>
    </location>
</feature>
<dbReference type="InterPro" id="IPR036637">
    <property type="entry name" value="Phosphohistidine_dom_sf"/>
</dbReference>
<gene>
    <name evidence="3" type="ORF">OZSIB_0432</name>
</gene>
<protein>
    <submittedName>
        <fullName evidence="3">Phosphoenolpyruvate synthase</fullName>
    </submittedName>
</protein>
<dbReference type="Pfam" id="PF00391">
    <property type="entry name" value="PEP-utilizers"/>
    <property type="match status" value="1"/>
</dbReference>
<proteinExistence type="predicted"/>
<evidence type="ECO:0000256" key="1">
    <source>
        <dbReference type="SAM" id="MobiDB-lite"/>
    </source>
</evidence>
<dbReference type="AlphaFoldDB" id="A0A367ZM20"/>
<dbReference type="Proteomes" id="UP000252355">
    <property type="component" value="Unassembled WGS sequence"/>
</dbReference>
<sequence length="686" mass="74149">MSALPPCCPEGKAADAAASGAFPPGIRWTRALTAERYPFPLSPLGWSNIQEVFDRGVRSFAEFMGRPLDARTELACSVNGWIYANADAFDFKQRFKVRLGIGEQIGLLAEVLPRLGDGPGFWKNLRAVARFLRAPETMRTRLGDRLDSPVLALAGGAVRRFLARIGGDVRRAWPSVLARFKTRVAALAERIAQVDDWPALLALGDELRAEMIAYIEPDLVIFAVREVAALMLIELARLAELPDPTSLPARLAAGLDENATLAFHRRLAELGHLAASQPSARPEEWPPPARAAWEAFCREFGHLAPGWDLRFPTLGEDPERLLTLARAAAAEARTGGVASEARGTGPLAAATRSDEPAHARNSVLTALAPWPVARGLAEFLIETLRTFLIIDEEHHFYTGLVFPPTRRLIGKLGTELVRRGRLARPEDIYWLTDREVRDLLRRDQHGSLDELISQRQRAHDRAAREGPPTPPAVENVARAPAREGRATVVASPAEMTIASHGESLGGPTASFREERVSPHPPAEAASPGRSTDRPGDGEMRPNGLSGTCLRSGASTDEQTGDDRAPPLRARGRPVCQRGVAASPGKGRGPARKLATIADLERVEPGDILVVRSPDPFFSMVFPRAAGLVAETGSVLSHGAIAAREYRLPAVLGLAGIWDRLVDGEPLEVDGTTGTVLFPSATAAEDR</sequence>
<feature type="domain" description="PEP-utilising enzyme mobile" evidence="2">
    <location>
        <begin position="603"/>
        <end position="673"/>
    </location>
</feature>
<dbReference type="InterPro" id="IPR008279">
    <property type="entry name" value="PEP-util_enz_mobile_dom"/>
</dbReference>
<dbReference type="PANTHER" id="PTHR43615">
    <property type="entry name" value="PHOSPHOENOLPYRUVATE SYNTHASE-RELATED"/>
    <property type="match status" value="1"/>
</dbReference>
<dbReference type="GO" id="GO:0016772">
    <property type="term" value="F:transferase activity, transferring phosphorus-containing groups"/>
    <property type="evidence" value="ECO:0007669"/>
    <property type="project" value="InterPro"/>
</dbReference>
<evidence type="ECO:0000313" key="3">
    <source>
        <dbReference type="EMBL" id="RCK79090.1"/>
    </source>
</evidence>
<comment type="caution">
    <text evidence="3">The sequence shown here is derived from an EMBL/GenBank/DDBJ whole genome shotgun (WGS) entry which is preliminary data.</text>
</comment>
<feature type="compositionally biased region" description="Basic and acidic residues" evidence="1">
    <location>
        <begin position="530"/>
        <end position="539"/>
    </location>
</feature>
<evidence type="ECO:0000259" key="2">
    <source>
        <dbReference type="Pfam" id="PF00391"/>
    </source>
</evidence>
<accession>A0A367ZM20</accession>
<organism evidence="3 4">
    <name type="scientific">Candidatus Ozemobacter sibiricus</name>
    <dbReference type="NCBI Taxonomy" id="2268124"/>
    <lineage>
        <taxon>Bacteria</taxon>
        <taxon>Candidatus Ozemobacteria</taxon>
        <taxon>Candidatus Ozemobacterales</taxon>
        <taxon>Candidatus Ozemobacteraceae</taxon>
        <taxon>Candidatus Ozemobacter</taxon>
    </lineage>
</organism>
<evidence type="ECO:0000313" key="4">
    <source>
        <dbReference type="Proteomes" id="UP000252355"/>
    </source>
</evidence>
<feature type="region of interest" description="Disordered" evidence="1">
    <location>
        <begin position="335"/>
        <end position="355"/>
    </location>
</feature>
<name>A0A367ZM20_9BACT</name>
<dbReference type="Gene3D" id="3.50.30.10">
    <property type="entry name" value="Phosphohistidine domain"/>
    <property type="match status" value="1"/>
</dbReference>
<reference evidence="3 4" key="1">
    <citation type="submission" date="2018-05" db="EMBL/GenBank/DDBJ databases">
        <title>A metagenomic window into the 2 km-deep terrestrial subsurface aquifer revealed taxonomically and functionally diverse microbial community comprising novel uncultured bacterial lineages.</title>
        <authorList>
            <person name="Kadnikov V.V."/>
            <person name="Mardanov A.V."/>
            <person name="Beletsky A.V."/>
            <person name="Banks D."/>
            <person name="Pimenov N.V."/>
            <person name="Frank Y.A."/>
            <person name="Karnachuk O.V."/>
            <person name="Ravin N.V."/>
        </authorList>
    </citation>
    <scope>NUCLEOTIDE SEQUENCE [LARGE SCALE GENOMIC DNA]</scope>
    <source>
        <strain evidence="3">BY5</strain>
    </source>
</reference>